<dbReference type="Pfam" id="PF00651">
    <property type="entry name" value="BTB"/>
    <property type="match status" value="1"/>
</dbReference>
<feature type="domain" description="BTB" evidence="1">
    <location>
        <begin position="23"/>
        <end position="105"/>
    </location>
</feature>
<dbReference type="EMBL" id="CAMKVN010004693">
    <property type="protein sequence ID" value="CAI2187556.1"/>
    <property type="molecule type" value="Genomic_DNA"/>
</dbReference>
<name>A0A9W4T018_9GLOM</name>
<evidence type="ECO:0000313" key="2">
    <source>
        <dbReference type="EMBL" id="CAI2187556.1"/>
    </source>
</evidence>
<dbReference type="OrthoDB" id="8789982at2759"/>
<accession>A0A9W4T018</accession>
<feature type="non-terminal residue" evidence="2">
    <location>
        <position position="105"/>
    </location>
</feature>
<reference evidence="2" key="1">
    <citation type="submission" date="2022-08" db="EMBL/GenBank/DDBJ databases">
        <authorList>
            <person name="Kallberg Y."/>
            <person name="Tangrot J."/>
            <person name="Rosling A."/>
        </authorList>
    </citation>
    <scope>NUCLEOTIDE SEQUENCE</scope>
    <source>
        <strain evidence="2">Wild A</strain>
    </source>
</reference>
<keyword evidence="3" id="KW-1185">Reference proteome</keyword>
<organism evidence="2 3">
    <name type="scientific">Funneliformis geosporum</name>
    <dbReference type="NCBI Taxonomy" id="1117311"/>
    <lineage>
        <taxon>Eukaryota</taxon>
        <taxon>Fungi</taxon>
        <taxon>Fungi incertae sedis</taxon>
        <taxon>Mucoromycota</taxon>
        <taxon>Glomeromycotina</taxon>
        <taxon>Glomeromycetes</taxon>
        <taxon>Glomerales</taxon>
        <taxon>Glomeraceae</taxon>
        <taxon>Funneliformis</taxon>
    </lineage>
</organism>
<comment type="caution">
    <text evidence="2">The sequence shown here is derived from an EMBL/GenBank/DDBJ whole genome shotgun (WGS) entry which is preliminary data.</text>
</comment>
<dbReference type="AlphaFoldDB" id="A0A9W4T018"/>
<dbReference type="SUPFAM" id="SSF54695">
    <property type="entry name" value="POZ domain"/>
    <property type="match status" value="1"/>
</dbReference>
<gene>
    <name evidence="2" type="ORF">FWILDA_LOCUS13139</name>
</gene>
<proteinExistence type="predicted"/>
<evidence type="ECO:0000313" key="3">
    <source>
        <dbReference type="Proteomes" id="UP001153678"/>
    </source>
</evidence>
<dbReference type="Gene3D" id="3.30.710.10">
    <property type="entry name" value="Potassium Channel Kv1.1, Chain A"/>
    <property type="match status" value="1"/>
</dbReference>
<dbReference type="CDD" id="cd18186">
    <property type="entry name" value="BTB_POZ_ZBTB_KLHL-like"/>
    <property type="match status" value="1"/>
</dbReference>
<dbReference type="InterPro" id="IPR011333">
    <property type="entry name" value="SKP1/BTB/POZ_sf"/>
</dbReference>
<protein>
    <submittedName>
        <fullName evidence="2">7349_t:CDS:1</fullName>
    </submittedName>
</protein>
<dbReference type="Proteomes" id="UP001153678">
    <property type="component" value="Unassembled WGS sequence"/>
</dbReference>
<evidence type="ECO:0000259" key="1">
    <source>
        <dbReference type="PROSITE" id="PS50097"/>
    </source>
</evidence>
<dbReference type="PROSITE" id="PS50097">
    <property type="entry name" value="BTB"/>
    <property type="match status" value="1"/>
</dbReference>
<dbReference type="InterPro" id="IPR000210">
    <property type="entry name" value="BTB/POZ_dom"/>
</dbReference>
<sequence length="105" mass="11967">MEKNFLPDLSCDIGKLLSSGDNYDVIIQAGEGQYMKEFFAHSLILGARSTYFKAALSKEWAEKTNRIHTFKKPNISPEIFDGHTYPEVKIIISMSKAIVDYEVFQ</sequence>